<comment type="caution">
    <text evidence="1">The sequence shown here is derived from an EMBL/GenBank/DDBJ whole genome shotgun (WGS) entry which is preliminary data.</text>
</comment>
<evidence type="ECO:0000313" key="2">
    <source>
        <dbReference type="Proteomes" id="UP001345963"/>
    </source>
</evidence>
<protein>
    <submittedName>
        <fullName evidence="1">Uncharacterized protein</fullName>
    </submittedName>
</protein>
<dbReference type="EMBL" id="JAHUTI010059505">
    <property type="protein sequence ID" value="MED6251111.1"/>
    <property type="molecule type" value="Genomic_DNA"/>
</dbReference>
<evidence type="ECO:0000313" key="1">
    <source>
        <dbReference type="EMBL" id="MED6251111.1"/>
    </source>
</evidence>
<accession>A0ABU7BKW5</accession>
<reference evidence="1 2" key="1">
    <citation type="submission" date="2021-07" db="EMBL/GenBank/DDBJ databases">
        <authorList>
            <person name="Palmer J.M."/>
        </authorList>
    </citation>
    <scope>NUCLEOTIDE SEQUENCE [LARGE SCALE GENOMIC DNA]</scope>
    <source>
        <strain evidence="1 2">AT_MEX2019</strain>
        <tissue evidence="1">Muscle</tissue>
    </source>
</reference>
<proteinExistence type="predicted"/>
<feature type="non-terminal residue" evidence="1">
    <location>
        <position position="1"/>
    </location>
</feature>
<gene>
    <name evidence="1" type="ORF">ATANTOWER_022654</name>
</gene>
<name>A0ABU7BKW5_9TELE</name>
<organism evidence="1 2">
    <name type="scientific">Ataeniobius toweri</name>
    <dbReference type="NCBI Taxonomy" id="208326"/>
    <lineage>
        <taxon>Eukaryota</taxon>
        <taxon>Metazoa</taxon>
        <taxon>Chordata</taxon>
        <taxon>Craniata</taxon>
        <taxon>Vertebrata</taxon>
        <taxon>Euteleostomi</taxon>
        <taxon>Actinopterygii</taxon>
        <taxon>Neopterygii</taxon>
        <taxon>Teleostei</taxon>
        <taxon>Neoteleostei</taxon>
        <taxon>Acanthomorphata</taxon>
        <taxon>Ovalentaria</taxon>
        <taxon>Atherinomorphae</taxon>
        <taxon>Cyprinodontiformes</taxon>
        <taxon>Goodeidae</taxon>
        <taxon>Ataeniobius</taxon>
    </lineage>
</organism>
<sequence>KRPQIAVVVAQGDLKKRKDTRRRYLDLHTRGLLNPSGFKLRIQGTLKTLVRKQTEPVQAFGAHEERKG</sequence>
<dbReference type="Proteomes" id="UP001345963">
    <property type="component" value="Unassembled WGS sequence"/>
</dbReference>
<keyword evidence="2" id="KW-1185">Reference proteome</keyword>